<dbReference type="PROSITE" id="PS00639">
    <property type="entry name" value="THIOL_PROTEASE_HIS"/>
    <property type="match status" value="1"/>
</dbReference>
<evidence type="ECO:0000256" key="7">
    <source>
        <dbReference type="ARBA" id="ARBA00023157"/>
    </source>
</evidence>
<dbReference type="AlphaFoldDB" id="A0A6A7FM80"/>
<feature type="domain" description="Peptidase C1A papain C-terminal" evidence="9">
    <location>
        <begin position="84"/>
        <end position="332"/>
    </location>
</feature>
<dbReference type="Pfam" id="PF00112">
    <property type="entry name" value="Peptidase_C1"/>
    <property type="match status" value="1"/>
</dbReference>
<feature type="signal peptide" evidence="8">
    <location>
        <begin position="1"/>
        <end position="20"/>
    </location>
</feature>
<keyword evidence="2" id="KW-0645">Protease</keyword>
<evidence type="ECO:0000256" key="4">
    <source>
        <dbReference type="ARBA" id="ARBA00022801"/>
    </source>
</evidence>
<dbReference type="SUPFAM" id="SSF54001">
    <property type="entry name" value="Cysteine proteinases"/>
    <property type="match status" value="1"/>
</dbReference>
<evidence type="ECO:0000313" key="10">
    <source>
        <dbReference type="EMBL" id="LAC19677.1"/>
    </source>
</evidence>
<dbReference type="Pfam" id="PF08127">
    <property type="entry name" value="Propeptide_C1"/>
    <property type="match status" value="1"/>
</dbReference>
<keyword evidence="3 8" id="KW-0732">Signal</keyword>
<dbReference type="Gene3D" id="3.90.70.10">
    <property type="entry name" value="Cysteine proteinases"/>
    <property type="match status" value="1"/>
</dbReference>
<proteinExistence type="evidence at transcript level"/>
<evidence type="ECO:0000256" key="5">
    <source>
        <dbReference type="ARBA" id="ARBA00022807"/>
    </source>
</evidence>
<dbReference type="PROSITE" id="PS00139">
    <property type="entry name" value="THIOL_PROTEASE_CYS"/>
    <property type="match status" value="1"/>
</dbReference>
<dbReference type="GO" id="GO:0006508">
    <property type="term" value="P:proteolysis"/>
    <property type="evidence" value="ECO:0007669"/>
    <property type="project" value="UniProtKB-KW"/>
</dbReference>
<protein>
    <submittedName>
        <fullName evidence="10">Cathepsin B-like</fullName>
    </submittedName>
</protein>
<comment type="similarity">
    <text evidence="1">Belongs to the peptidase C1 family.</text>
</comment>
<accession>A0A6A7FM80</accession>
<evidence type="ECO:0000259" key="9">
    <source>
        <dbReference type="SMART" id="SM00645"/>
    </source>
</evidence>
<dbReference type="CDD" id="cd02620">
    <property type="entry name" value="Peptidase_C1A_CathepsinB"/>
    <property type="match status" value="1"/>
</dbReference>
<dbReference type="InterPro" id="IPR012599">
    <property type="entry name" value="Propeptide_C1A"/>
</dbReference>
<organism evidence="10">
    <name type="scientific">Hirondellea gigas</name>
    <dbReference type="NCBI Taxonomy" id="1518452"/>
    <lineage>
        <taxon>Eukaryota</taxon>
        <taxon>Metazoa</taxon>
        <taxon>Ecdysozoa</taxon>
        <taxon>Arthropoda</taxon>
        <taxon>Crustacea</taxon>
        <taxon>Multicrustacea</taxon>
        <taxon>Malacostraca</taxon>
        <taxon>Eumalacostraca</taxon>
        <taxon>Peracarida</taxon>
        <taxon>Amphipoda</taxon>
        <taxon>Amphilochidea</taxon>
        <taxon>Lysianassida</taxon>
        <taxon>Lysianassidira</taxon>
        <taxon>Lysianassoidea</taxon>
        <taxon>Lysianassidae</taxon>
        <taxon>Hirondellea</taxon>
    </lineage>
</organism>
<dbReference type="InterPro" id="IPR000169">
    <property type="entry name" value="Pept_cys_AS"/>
</dbReference>
<dbReference type="FunFam" id="3.90.70.10:FF:000031">
    <property type="entry name" value="Cathepsin B"/>
    <property type="match status" value="1"/>
</dbReference>
<feature type="chain" id="PRO_5025626762" evidence="8">
    <location>
        <begin position="21"/>
        <end position="340"/>
    </location>
</feature>
<evidence type="ECO:0000256" key="2">
    <source>
        <dbReference type="ARBA" id="ARBA00022670"/>
    </source>
</evidence>
<name>A0A6A7FM80_9CRUS</name>
<sequence length="340" mass="37875">MRVLLLLLGTVLLAVMAVEAKKYHPLSDKFIDRVNQYATTWKAGRNFNRHTSMKHIKRLMGVLPGSKYMLPEPLYVKEYLLTDLPPKFDSRIAWPKCPTIGEVRDQGSCGSCWAFGAVEVMTDRTCIHSKGTQNFHYSAEDLVSCCHMCGAGCNGGMPGGAFLYWVHGGIVSGGSFNSSQGCQPYAIAPCEHHVTGARPKCDEEGGTPKCVKQCEKGYNVNYKRDLHKGKKTYSLPNDEEQIMYDIMTNGPVEAAFAVYVDFLHYKSGVYKHTHGQFLGGHAIRVLGWGKENGVKYWQCANSWNTDWGNNGFFKIIRGSDHCGIESEMVTGLPTDPKFHN</sequence>
<dbReference type="PANTHER" id="PTHR12411">
    <property type="entry name" value="CYSTEINE PROTEASE FAMILY C1-RELATED"/>
    <property type="match status" value="1"/>
</dbReference>
<keyword evidence="4" id="KW-0378">Hydrolase</keyword>
<keyword evidence="6" id="KW-0865">Zymogen</keyword>
<dbReference type="InterPro" id="IPR000668">
    <property type="entry name" value="Peptidase_C1A_C"/>
</dbReference>
<evidence type="ECO:0000256" key="3">
    <source>
        <dbReference type="ARBA" id="ARBA00022729"/>
    </source>
</evidence>
<keyword evidence="7" id="KW-1015">Disulfide bond</keyword>
<dbReference type="InterPro" id="IPR038765">
    <property type="entry name" value="Papain-like_cys_pep_sf"/>
</dbReference>
<dbReference type="InterPro" id="IPR013128">
    <property type="entry name" value="Peptidase_C1A"/>
</dbReference>
<dbReference type="PRINTS" id="PR00705">
    <property type="entry name" value="PAPAIN"/>
</dbReference>
<dbReference type="EMBL" id="IACT01000246">
    <property type="protein sequence ID" value="LAC19677.1"/>
    <property type="molecule type" value="mRNA"/>
</dbReference>
<evidence type="ECO:0000256" key="8">
    <source>
        <dbReference type="SAM" id="SignalP"/>
    </source>
</evidence>
<reference evidence="10" key="1">
    <citation type="submission" date="2017-11" db="EMBL/GenBank/DDBJ databases">
        <title>The sensing device of the deep-sea amphipod.</title>
        <authorList>
            <person name="Kobayashi H."/>
            <person name="Nagahama T."/>
            <person name="Arai W."/>
            <person name="Sasagawa Y."/>
            <person name="Umeda M."/>
            <person name="Hayashi T."/>
            <person name="Nikaido I."/>
            <person name="Watanabe H."/>
            <person name="Oguri K."/>
            <person name="Kitazato H."/>
            <person name="Fujioka K."/>
            <person name="Kido Y."/>
            <person name="Takami H."/>
        </authorList>
    </citation>
    <scope>NUCLEOTIDE SEQUENCE</scope>
    <source>
        <tissue evidence="10">Whole body</tissue>
    </source>
</reference>
<keyword evidence="5" id="KW-0788">Thiol protease</keyword>
<dbReference type="InterPro" id="IPR025660">
    <property type="entry name" value="Pept_his_AS"/>
</dbReference>
<evidence type="ECO:0000256" key="6">
    <source>
        <dbReference type="ARBA" id="ARBA00023145"/>
    </source>
</evidence>
<dbReference type="GO" id="GO:0004197">
    <property type="term" value="F:cysteine-type endopeptidase activity"/>
    <property type="evidence" value="ECO:0007669"/>
    <property type="project" value="InterPro"/>
</dbReference>
<evidence type="ECO:0000256" key="1">
    <source>
        <dbReference type="ARBA" id="ARBA00008455"/>
    </source>
</evidence>
<dbReference type="SMART" id="SM00645">
    <property type="entry name" value="Pept_C1"/>
    <property type="match status" value="1"/>
</dbReference>